<reference evidence="10" key="1">
    <citation type="submission" date="2019-07" db="EMBL/GenBank/DDBJ databases">
        <title>Annotation for the trematode Paragonimus miyazaki's.</title>
        <authorList>
            <person name="Choi Y.-J."/>
        </authorList>
    </citation>
    <scope>NUCLEOTIDE SEQUENCE</scope>
    <source>
        <strain evidence="10">Japan</strain>
    </source>
</reference>
<keyword evidence="5" id="KW-0804">Transcription</keyword>
<evidence type="ECO:0000259" key="9">
    <source>
        <dbReference type="PROSITE" id="PS50252"/>
    </source>
</evidence>
<dbReference type="OrthoDB" id="7442607at2759"/>
<sequence>MLLNRSNSKNPFCLIPNSSKKESACVPTMSTSHCENVPTDLPPNISSHANTFKDSWSDGIRSPNSRPLNCSHSPTGIFNHSPTTEVTINASEHFQTTSPKLHSHQLNAVLNALSMTASKYLMNHISTTPVNVGRLSPGENHLNLLRNTLPFLATFGHDVPTHGDKSNSNDLNDSPGQKQSHSYPTADRLGPRLDSHLAAPLIDLYRSRHSMNSLVHSLPHSALSRLTSPNQAPTWSPVSESPRLSQTSTQPSPSPGVRGQTDFVQLLEQMQQNKQDHSFNKEAPLAELIEADLWQSFHSMTTEMVITKSGRRMFPSFKVKVSGLDRNAKYIMLLDLVARDEHRYKFHNGKWTVAGKADPDPVRRHYIHPDSPATGEDWMHKPISFHKLKLTNNCTERQQFQAVLNSMHKYIPRFHIIRADHVTKINLCDLITFVFDETEFIAVTAYQNERITQLKINHNPFAKGFRDNGTGRREKKRQRAQFTARINSVDYSGDMNESPSRNSIPSKQFPGEVSPSLCNSPCTAVSQERTVNPSGLQVAGPLSVQVADFPRPDGSSLTRNHNQIPPFSHFPPSNSVLDSNGTDRMCHSQLSSRRTWSPFPDNTERSTLQFNSRTQHTVHHCPNAGGSSVINLPFWRKPLPPRSLPIEVPPTFQMNQGDCLDFTTFRANTNFVKNLSSPHCISPYDTIWNSLKNALSPRTAASVLATISALSETAPTSWNEFRRENNGYCHDEITQFKGDLSDSGGPTPPSSGTDSADWKLQNPTVVTALSPCCPEKRGDNQLTLETPSNRSTHTQQIGHKRPISSDHPTDTHSPKKSFSISCLLSSDKTLGTTDVKR</sequence>
<dbReference type="GO" id="GO:0000785">
    <property type="term" value="C:chromatin"/>
    <property type="evidence" value="ECO:0007669"/>
    <property type="project" value="TreeGrafter"/>
</dbReference>
<keyword evidence="11" id="KW-1185">Reference proteome</keyword>
<gene>
    <name evidence="10" type="ORF">EG68_02832</name>
</gene>
<keyword evidence="4 7" id="KW-0238">DNA-binding</keyword>
<dbReference type="PANTHER" id="PTHR11267">
    <property type="entry name" value="T-BOX PROTEIN-RELATED"/>
    <property type="match status" value="1"/>
</dbReference>
<dbReference type="GO" id="GO:0000981">
    <property type="term" value="F:DNA-binding transcription factor activity, RNA polymerase II-specific"/>
    <property type="evidence" value="ECO:0007669"/>
    <property type="project" value="TreeGrafter"/>
</dbReference>
<feature type="compositionally biased region" description="Polar residues" evidence="8">
    <location>
        <begin position="168"/>
        <end position="183"/>
    </location>
</feature>
<dbReference type="PROSITE" id="PS01283">
    <property type="entry name" value="TBOX_1"/>
    <property type="match status" value="1"/>
</dbReference>
<dbReference type="Proteomes" id="UP000822476">
    <property type="component" value="Unassembled WGS sequence"/>
</dbReference>
<feature type="domain" description="T-box" evidence="9">
    <location>
        <begin position="288"/>
        <end position="467"/>
    </location>
</feature>
<feature type="region of interest" description="Disordered" evidence="8">
    <location>
        <begin position="160"/>
        <end position="192"/>
    </location>
</feature>
<feature type="compositionally biased region" description="Polar residues" evidence="8">
    <location>
        <begin position="490"/>
        <end position="506"/>
    </location>
</feature>
<dbReference type="PRINTS" id="PR00937">
    <property type="entry name" value="TBOX"/>
</dbReference>
<feature type="compositionally biased region" description="Basic and acidic residues" evidence="8">
    <location>
        <begin position="803"/>
        <end position="813"/>
    </location>
</feature>
<dbReference type="InterPro" id="IPR046360">
    <property type="entry name" value="T-box_DNA-bd"/>
</dbReference>
<evidence type="ECO:0000256" key="5">
    <source>
        <dbReference type="ARBA" id="ARBA00023163"/>
    </source>
</evidence>
<evidence type="ECO:0000256" key="2">
    <source>
        <dbReference type="ARBA" id="ARBA00022473"/>
    </source>
</evidence>
<dbReference type="GO" id="GO:0045893">
    <property type="term" value="P:positive regulation of DNA-templated transcription"/>
    <property type="evidence" value="ECO:0007669"/>
    <property type="project" value="InterPro"/>
</dbReference>
<name>A0A8S9Z9J1_9TREM</name>
<dbReference type="InterPro" id="IPR036960">
    <property type="entry name" value="T-box_sf"/>
</dbReference>
<dbReference type="SUPFAM" id="SSF49417">
    <property type="entry name" value="p53-like transcription factors"/>
    <property type="match status" value="1"/>
</dbReference>
<feature type="region of interest" description="Disordered" evidence="8">
    <location>
        <begin position="225"/>
        <end position="259"/>
    </location>
</feature>
<feature type="compositionally biased region" description="Low complexity" evidence="8">
    <location>
        <begin position="741"/>
        <end position="755"/>
    </location>
</feature>
<dbReference type="GO" id="GO:0005634">
    <property type="term" value="C:nucleus"/>
    <property type="evidence" value="ECO:0007669"/>
    <property type="project" value="UniProtKB-SubCell"/>
</dbReference>
<evidence type="ECO:0000256" key="4">
    <source>
        <dbReference type="ARBA" id="ARBA00023125"/>
    </source>
</evidence>
<evidence type="ECO:0000256" key="8">
    <source>
        <dbReference type="SAM" id="MobiDB-lite"/>
    </source>
</evidence>
<evidence type="ECO:0000256" key="3">
    <source>
        <dbReference type="ARBA" id="ARBA00023015"/>
    </source>
</evidence>
<evidence type="ECO:0000313" key="10">
    <source>
        <dbReference type="EMBL" id="KAF7260488.1"/>
    </source>
</evidence>
<feature type="DNA-binding region" description="T-box" evidence="7">
    <location>
        <begin position="293"/>
        <end position="467"/>
    </location>
</feature>
<comment type="caution">
    <text evidence="10">The sequence shown here is derived from an EMBL/GenBank/DDBJ whole genome shotgun (WGS) entry which is preliminary data.</text>
</comment>
<dbReference type="PROSITE" id="PS01264">
    <property type="entry name" value="TBOX_2"/>
    <property type="match status" value="1"/>
</dbReference>
<dbReference type="GO" id="GO:0000978">
    <property type="term" value="F:RNA polymerase II cis-regulatory region sequence-specific DNA binding"/>
    <property type="evidence" value="ECO:0007669"/>
    <property type="project" value="InterPro"/>
</dbReference>
<evidence type="ECO:0000256" key="1">
    <source>
        <dbReference type="ARBA" id="ARBA00004123"/>
    </source>
</evidence>
<dbReference type="FunFam" id="2.60.40.820:FF:000010">
    <property type="entry name" value="T-box transcription factor TBX6"/>
    <property type="match status" value="1"/>
</dbReference>
<evidence type="ECO:0000256" key="7">
    <source>
        <dbReference type="PROSITE-ProRule" id="PRU00201"/>
    </source>
</evidence>
<dbReference type="InterPro" id="IPR018186">
    <property type="entry name" value="TF_T-box_CS"/>
</dbReference>
<dbReference type="PANTHER" id="PTHR11267:SF198">
    <property type="entry name" value="T-BOX TRANSCRIPTION FACTOR TBX6L"/>
    <property type="match status" value="1"/>
</dbReference>
<comment type="subcellular location">
    <subcellularLocation>
        <location evidence="1 7">Nucleus</location>
    </subcellularLocation>
</comment>
<dbReference type="Pfam" id="PF00907">
    <property type="entry name" value="T-box"/>
    <property type="match status" value="1"/>
</dbReference>
<dbReference type="SMART" id="SM00425">
    <property type="entry name" value="TBOX"/>
    <property type="match status" value="1"/>
</dbReference>
<keyword evidence="6 7" id="KW-0539">Nucleus</keyword>
<dbReference type="InterPro" id="IPR008967">
    <property type="entry name" value="p53-like_TF_DNA-bd_sf"/>
</dbReference>
<feature type="region of interest" description="Disordered" evidence="8">
    <location>
        <begin position="735"/>
        <end position="818"/>
    </location>
</feature>
<accession>A0A8S9Z9J1</accession>
<keyword evidence="2" id="KW-0217">Developmental protein</keyword>
<proteinExistence type="predicted"/>
<feature type="region of interest" description="Disordered" evidence="8">
    <location>
        <begin position="490"/>
        <end position="511"/>
    </location>
</feature>
<dbReference type="GO" id="GO:0001708">
    <property type="term" value="P:cell fate specification"/>
    <property type="evidence" value="ECO:0007669"/>
    <property type="project" value="TreeGrafter"/>
</dbReference>
<feature type="compositionally biased region" description="Polar residues" evidence="8">
    <location>
        <begin position="780"/>
        <end position="797"/>
    </location>
</feature>
<dbReference type="PROSITE" id="PS50252">
    <property type="entry name" value="TBOX_3"/>
    <property type="match status" value="1"/>
</dbReference>
<organism evidence="10 11">
    <name type="scientific">Paragonimus skrjabini miyazakii</name>
    <dbReference type="NCBI Taxonomy" id="59628"/>
    <lineage>
        <taxon>Eukaryota</taxon>
        <taxon>Metazoa</taxon>
        <taxon>Spiralia</taxon>
        <taxon>Lophotrochozoa</taxon>
        <taxon>Platyhelminthes</taxon>
        <taxon>Trematoda</taxon>
        <taxon>Digenea</taxon>
        <taxon>Plagiorchiida</taxon>
        <taxon>Troglotremata</taxon>
        <taxon>Troglotrematidae</taxon>
        <taxon>Paragonimus</taxon>
    </lineage>
</organism>
<evidence type="ECO:0000256" key="6">
    <source>
        <dbReference type="ARBA" id="ARBA00023242"/>
    </source>
</evidence>
<dbReference type="InterPro" id="IPR001699">
    <property type="entry name" value="TF_T-box"/>
</dbReference>
<protein>
    <recommendedName>
        <fullName evidence="9">T-box domain-containing protein</fullName>
    </recommendedName>
</protein>
<dbReference type="AlphaFoldDB" id="A0A8S9Z9J1"/>
<keyword evidence="3" id="KW-0805">Transcription regulation</keyword>
<dbReference type="EMBL" id="JTDE01000730">
    <property type="protein sequence ID" value="KAF7260488.1"/>
    <property type="molecule type" value="Genomic_DNA"/>
</dbReference>
<dbReference type="Gene3D" id="2.60.40.820">
    <property type="entry name" value="Transcription factor, T-box"/>
    <property type="match status" value="1"/>
</dbReference>
<feature type="compositionally biased region" description="Polar residues" evidence="8">
    <location>
        <begin position="225"/>
        <end position="244"/>
    </location>
</feature>
<evidence type="ECO:0000313" key="11">
    <source>
        <dbReference type="Proteomes" id="UP000822476"/>
    </source>
</evidence>